<dbReference type="PIRSF" id="PIRSF000136">
    <property type="entry name" value="LGO_GLO"/>
    <property type="match status" value="1"/>
</dbReference>
<feature type="region of interest" description="Disordered" evidence="5">
    <location>
        <begin position="1"/>
        <end position="38"/>
    </location>
</feature>
<dbReference type="InterPro" id="IPR010031">
    <property type="entry name" value="FAD_lactone_oxidase-like"/>
</dbReference>
<organism evidence="7 8">
    <name type="scientific">Phomopsis amygdali</name>
    <name type="common">Fusicoccum amygdali</name>
    <dbReference type="NCBI Taxonomy" id="1214568"/>
    <lineage>
        <taxon>Eukaryota</taxon>
        <taxon>Fungi</taxon>
        <taxon>Dikarya</taxon>
        <taxon>Ascomycota</taxon>
        <taxon>Pezizomycotina</taxon>
        <taxon>Sordariomycetes</taxon>
        <taxon>Sordariomycetidae</taxon>
        <taxon>Diaporthales</taxon>
        <taxon>Diaporthaceae</taxon>
        <taxon>Diaporthe</taxon>
    </lineage>
</organism>
<evidence type="ECO:0000256" key="3">
    <source>
        <dbReference type="ARBA" id="ARBA00023002"/>
    </source>
</evidence>
<dbReference type="PROSITE" id="PS51387">
    <property type="entry name" value="FAD_PCMH"/>
    <property type="match status" value="1"/>
</dbReference>
<dbReference type="Proteomes" id="UP001265746">
    <property type="component" value="Unassembled WGS sequence"/>
</dbReference>
<keyword evidence="3" id="KW-0560">Oxidoreductase</keyword>
<dbReference type="InterPro" id="IPR016166">
    <property type="entry name" value="FAD-bd_PCMH"/>
</dbReference>
<evidence type="ECO:0000256" key="2">
    <source>
        <dbReference type="ARBA" id="ARBA00013136"/>
    </source>
</evidence>
<dbReference type="Pfam" id="PF01565">
    <property type="entry name" value="FAD_binding_4"/>
    <property type="match status" value="1"/>
</dbReference>
<dbReference type="InterPro" id="IPR007173">
    <property type="entry name" value="ALO_C"/>
</dbReference>
<evidence type="ECO:0000256" key="5">
    <source>
        <dbReference type="SAM" id="MobiDB-lite"/>
    </source>
</evidence>
<dbReference type="PANTHER" id="PTHR43762:SF1">
    <property type="entry name" value="D-ARABINONO-1,4-LACTONE OXIDASE"/>
    <property type="match status" value="1"/>
</dbReference>
<evidence type="ECO:0000256" key="1">
    <source>
        <dbReference type="ARBA" id="ARBA00005083"/>
    </source>
</evidence>
<dbReference type="GO" id="GO:0071949">
    <property type="term" value="F:FAD binding"/>
    <property type="evidence" value="ECO:0007669"/>
    <property type="project" value="InterPro"/>
</dbReference>
<comment type="pathway">
    <text evidence="1">Cofactor biosynthesis; D-erythroascorbate biosynthesis; dehydro-D-arabinono-1,4-lactone from D-arabinose: step 2/2.</text>
</comment>
<evidence type="ECO:0000259" key="6">
    <source>
        <dbReference type="PROSITE" id="PS51387"/>
    </source>
</evidence>
<evidence type="ECO:0000313" key="8">
    <source>
        <dbReference type="Proteomes" id="UP001265746"/>
    </source>
</evidence>
<dbReference type="EMBL" id="JAUJFL010000002">
    <property type="protein sequence ID" value="KAK2611517.1"/>
    <property type="molecule type" value="Genomic_DNA"/>
</dbReference>
<name>A0AAD9SP99_PHOAM</name>
<feature type="compositionally biased region" description="Basic and acidic residues" evidence="5">
    <location>
        <begin position="22"/>
        <end position="34"/>
    </location>
</feature>
<dbReference type="SUPFAM" id="SSF56176">
    <property type="entry name" value="FAD-binding/transporter-associated domain-like"/>
    <property type="match status" value="1"/>
</dbReference>
<dbReference type="AlphaFoldDB" id="A0AAD9SP99"/>
<dbReference type="InterPro" id="IPR016169">
    <property type="entry name" value="FAD-bd_PCMH_sub2"/>
</dbReference>
<dbReference type="GO" id="GO:0003885">
    <property type="term" value="F:D-arabinono-1,4-lactone oxidase activity"/>
    <property type="evidence" value="ECO:0007669"/>
    <property type="project" value="UniProtKB-EC"/>
</dbReference>
<gene>
    <name evidence="7" type="ORF">N8I77_004851</name>
</gene>
<evidence type="ECO:0000256" key="4">
    <source>
        <dbReference type="ARBA" id="ARBA00033418"/>
    </source>
</evidence>
<dbReference type="Gene3D" id="3.30.43.10">
    <property type="entry name" value="Uridine Diphospho-n-acetylenolpyruvylglucosamine Reductase, domain 2"/>
    <property type="match status" value="1"/>
</dbReference>
<dbReference type="InterPro" id="IPR016167">
    <property type="entry name" value="FAD-bd_PCMH_sub1"/>
</dbReference>
<evidence type="ECO:0000313" key="7">
    <source>
        <dbReference type="EMBL" id="KAK2611517.1"/>
    </source>
</evidence>
<feature type="compositionally biased region" description="Basic and acidic residues" evidence="5">
    <location>
        <begin position="1"/>
        <end position="11"/>
    </location>
</feature>
<dbReference type="GO" id="GO:0016020">
    <property type="term" value="C:membrane"/>
    <property type="evidence" value="ECO:0007669"/>
    <property type="project" value="InterPro"/>
</dbReference>
<dbReference type="Gene3D" id="3.30.465.10">
    <property type="match status" value="1"/>
</dbReference>
<dbReference type="InterPro" id="IPR036318">
    <property type="entry name" value="FAD-bd_PCMH-like_sf"/>
</dbReference>
<accession>A0AAD9SP99</accession>
<reference evidence="7" key="1">
    <citation type="submission" date="2023-06" db="EMBL/GenBank/DDBJ databases">
        <authorList>
            <person name="Noh H."/>
        </authorList>
    </citation>
    <scope>NUCLEOTIDE SEQUENCE</scope>
    <source>
        <strain evidence="7">DUCC20226</strain>
    </source>
</reference>
<dbReference type="PANTHER" id="PTHR43762">
    <property type="entry name" value="L-GULONOLACTONE OXIDASE"/>
    <property type="match status" value="1"/>
</dbReference>
<feature type="domain" description="FAD-binding PCMH-type" evidence="6">
    <location>
        <begin position="44"/>
        <end position="248"/>
    </location>
</feature>
<dbReference type="InterPro" id="IPR006094">
    <property type="entry name" value="Oxid_FAD_bind_N"/>
</dbReference>
<comment type="caution">
    <text evidence="7">The sequence shown here is derived from an EMBL/GenBank/DDBJ whole genome shotgun (WGS) entry which is preliminary data.</text>
</comment>
<keyword evidence="8" id="KW-1185">Reference proteome</keyword>
<dbReference type="Pfam" id="PF04030">
    <property type="entry name" value="ALO"/>
    <property type="match status" value="1"/>
</dbReference>
<sequence length="529" mass="57852">MEADLGRRDTTAGDDINSENSDDTRKSLTERAETDQWSDWLGEQTCTPAKKTAPTSLDQLVDIIDDARANKQRLRAVGSGHSTSDITRTDGAVLVDPHQMAEVLDIDTAALSTHGTDMSLIRIQSGILIKDLNQQLDSRGLALIHMPAYDGQTISGAMSTGTHGSGAKWGPMASMLRSIVMVAENGTVLQIEPASSAITDPAKFPGRLSEAPGVPVVLVQNDDWFNAAQVSMGCLGVIYSYTIEVTAAFHVSENRTAVRWEDIKGQFAPETFNPLPAPLADWDHFELVVSPYASDDDNKHPCVWIERARVGNTPKRGARQDFWGRILEDLGILFTGVLDDILNIFPRLAPSSINTAMESLKTDDAPYIDSSYVVFKVLDSELELKAHAIELHFEASNLVTTIDTLMSTFQTLADQKSLYVAGPIGIRFIAASEALLAPQTGRLTATAEMSNIVGIKKGVELLQEVKSAMSSADRSVRVHWGLDLDTVTAQDVRDWYGANLDKWLNVYRQLNVNGMFNNKFTDRIGITVS</sequence>
<proteinExistence type="predicted"/>
<dbReference type="EC" id="1.1.3.37" evidence="2"/>
<protein>
    <recommendedName>
        <fullName evidence="2">D-arabinono-1,4-lactone oxidase</fullName>
        <ecNumber evidence="2">1.1.3.37</ecNumber>
    </recommendedName>
    <alternativeName>
        <fullName evidence="4">L-galactono-gamma-lactone oxidase</fullName>
    </alternativeName>
</protein>